<dbReference type="InterPro" id="IPR027417">
    <property type="entry name" value="P-loop_NTPase"/>
</dbReference>
<reference evidence="3" key="1">
    <citation type="journal article" date="2022" name="Int. J. Syst. Evol. Microbiol.">
        <title>Anaeromyxobacter oryzae sp. nov., Anaeromyxobacter diazotrophicus sp. nov. and Anaeromyxobacter paludicola sp. nov., isolated from paddy soils.</title>
        <authorList>
            <person name="Itoh H."/>
            <person name="Xu Z."/>
            <person name="Mise K."/>
            <person name="Masuda Y."/>
            <person name="Ushijima N."/>
            <person name="Hayakawa C."/>
            <person name="Shiratori Y."/>
            <person name="Senoo K."/>
        </authorList>
    </citation>
    <scope>NUCLEOTIDE SEQUENCE [LARGE SCALE GENOMIC DNA]</scope>
    <source>
        <strain evidence="3">Red232</strain>
    </source>
</reference>
<keyword evidence="1" id="KW-0175">Coiled coil</keyword>
<dbReference type="Proteomes" id="UP001162891">
    <property type="component" value="Chromosome"/>
</dbReference>
<evidence type="ECO:0000313" key="2">
    <source>
        <dbReference type="EMBL" id="BDG06737.1"/>
    </source>
</evidence>
<sequence length="620" mass="64616">MILLEFAAQGVRGVAPAGGRATLRPGYNVVAADGATLRRVVEALLYPDPRDGDSLPRAAGGPAGAALRAGLTLVGNDRVTYRLVRDFAAGAQLHRFDAEKRSFALVAQDLAEISAFLRETVGAPPPARLSAVLALGAAELPSRQGASGVGGGASLAPARQALSPEQARKRLAQLQAELEKARAAEKLQVQLDGLQARAFKLDEALRGSANLRDGLETAEAARADLAPVAAAATLLGDDPEARLAAFDRATAKHDEAVAKVAAERGALAEAEARGAPRPLWTDPLFWGGVGAGAVLALGGAALSGVAPGARYLALLDVPAFGGAAWIALRWIGAVEAWERVARRRKVVDDWEKKIEGQYEKDAGDVRAAIRAIEVRSPAELREALGRIADADAVVAEWRRRLAEWEGSAEIRAAAEERVEVDEAQRALEARMAADVGGFVRDVRSVEMEIQRLEGELATALPPAAAPPPRPVAPAAGGTEPLRGLLERAAAELGGSPAAAGRAVAQKASQLLTGLTFQRITAAQVDDRGGVHAVTGGRPVPALTLPPADRDVVYVALKLALLEQALAAGKLVAVLDQEAFAGLSDGARRVAARFLKQIARPGQIVHATTDSAFREAADHSA</sequence>
<dbReference type="Gene3D" id="3.40.50.300">
    <property type="entry name" value="P-loop containing nucleotide triphosphate hydrolases"/>
    <property type="match status" value="1"/>
</dbReference>
<protein>
    <submittedName>
        <fullName evidence="2">Uncharacterized protein</fullName>
    </submittedName>
</protein>
<evidence type="ECO:0000313" key="3">
    <source>
        <dbReference type="Proteomes" id="UP001162891"/>
    </source>
</evidence>
<gene>
    <name evidence="2" type="ORF">AMOR_57330</name>
</gene>
<feature type="coiled-coil region" evidence="1">
    <location>
        <begin position="164"/>
        <end position="204"/>
    </location>
</feature>
<evidence type="ECO:0000256" key="1">
    <source>
        <dbReference type="SAM" id="Coils"/>
    </source>
</evidence>
<dbReference type="EMBL" id="AP025591">
    <property type="protein sequence ID" value="BDG06737.1"/>
    <property type="molecule type" value="Genomic_DNA"/>
</dbReference>
<keyword evidence="3" id="KW-1185">Reference proteome</keyword>
<name>A0ABM7X4M3_9BACT</name>
<dbReference type="RefSeq" id="WP_248357215.1">
    <property type="nucleotide sequence ID" value="NZ_AP025591.1"/>
</dbReference>
<organism evidence="2 3">
    <name type="scientific">Anaeromyxobacter oryzae</name>
    <dbReference type="NCBI Taxonomy" id="2918170"/>
    <lineage>
        <taxon>Bacteria</taxon>
        <taxon>Pseudomonadati</taxon>
        <taxon>Myxococcota</taxon>
        <taxon>Myxococcia</taxon>
        <taxon>Myxococcales</taxon>
        <taxon>Cystobacterineae</taxon>
        <taxon>Anaeromyxobacteraceae</taxon>
        <taxon>Anaeromyxobacter</taxon>
    </lineage>
</organism>
<accession>A0ABM7X4M3</accession>
<proteinExistence type="predicted"/>